<name>A0A8T1IC45_9STRA</name>
<reference evidence="1" key="1">
    <citation type="submission" date="2018-05" db="EMBL/GenBank/DDBJ databases">
        <title>Effector identification in a new, highly contiguous assembly of the strawberry crown rot pathogen Phytophthora cactorum.</title>
        <authorList>
            <person name="Armitage A.D."/>
            <person name="Nellist C.F."/>
            <person name="Bates H."/>
            <person name="Vickerstaff R.J."/>
            <person name="Harrison R.J."/>
        </authorList>
    </citation>
    <scope>NUCLEOTIDE SEQUENCE</scope>
    <source>
        <strain evidence="1">P421</strain>
    </source>
</reference>
<dbReference type="InterPro" id="IPR036770">
    <property type="entry name" value="Ankyrin_rpt-contain_sf"/>
</dbReference>
<dbReference type="PANTHER" id="PTHR46586:SF3">
    <property type="entry name" value="ANKYRIN REPEAT-CONTAINING PROTEIN"/>
    <property type="match status" value="1"/>
</dbReference>
<comment type="caution">
    <text evidence="1">The sequence shown here is derived from an EMBL/GenBank/DDBJ whole genome shotgun (WGS) entry which is preliminary data.</text>
</comment>
<dbReference type="InterPro" id="IPR052050">
    <property type="entry name" value="SecEffector_AnkRepeat"/>
</dbReference>
<proteinExistence type="predicted"/>
<dbReference type="AlphaFoldDB" id="A0A8T1IC45"/>
<dbReference type="PANTHER" id="PTHR46586">
    <property type="entry name" value="ANKYRIN REPEAT-CONTAINING PROTEIN"/>
    <property type="match status" value="1"/>
</dbReference>
<dbReference type="EMBL" id="RCMV01000222">
    <property type="protein sequence ID" value="KAG3221348.1"/>
    <property type="molecule type" value="Genomic_DNA"/>
</dbReference>
<organism evidence="1 2">
    <name type="scientific">Phytophthora cactorum</name>
    <dbReference type="NCBI Taxonomy" id="29920"/>
    <lineage>
        <taxon>Eukaryota</taxon>
        <taxon>Sar</taxon>
        <taxon>Stramenopiles</taxon>
        <taxon>Oomycota</taxon>
        <taxon>Peronosporomycetes</taxon>
        <taxon>Peronosporales</taxon>
        <taxon>Peronosporaceae</taxon>
        <taxon>Phytophthora</taxon>
    </lineage>
</organism>
<dbReference type="Proteomes" id="UP000760860">
    <property type="component" value="Unassembled WGS sequence"/>
</dbReference>
<accession>A0A8T1IC45</accession>
<dbReference type="Gene3D" id="1.25.40.20">
    <property type="entry name" value="Ankyrin repeat-containing domain"/>
    <property type="match status" value="1"/>
</dbReference>
<evidence type="ECO:0000313" key="2">
    <source>
        <dbReference type="Proteomes" id="UP000760860"/>
    </source>
</evidence>
<dbReference type="SUPFAM" id="SSF140860">
    <property type="entry name" value="Pseudo ankyrin repeat-like"/>
    <property type="match status" value="1"/>
</dbReference>
<gene>
    <name evidence="1" type="ORF">PC129_g7906</name>
</gene>
<protein>
    <recommendedName>
        <fullName evidence="3">Ankyrin repeat-containing domain</fullName>
    </recommendedName>
</protein>
<evidence type="ECO:0008006" key="3">
    <source>
        <dbReference type="Google" id="ProtNLM"/>
    </source>
</evidence>
<evidence type="ECO:0000313" key="1">
    <source>
        <dbReference type="EMBL" id="KAG3221348.1"/>
    </source>
</evidence>
<sequence length="100" mass="11006">MDGAAANGHFHVVEWLHRNRSEGCTKSATDGAIRNDHTYLGHLDAVKWLHRNRPEGWTSAAMASNGHLEVVKYLHTNLKQQATNAAAALTDRGVSPRKPI</sequence>